<dbReference type="Proteomes" id="UP001549691">
    <property type="component" value="Unassembled WGS sequence"/>
</dbReference>
<dbReference type="InterPro" id="IPR023214">
    <property type="entry name" value="HAD_sf"/>
</dbReference>
<name>A0ABV2THJ8_9RHOO</name>
<dbReference type="InterPro" id="IPR036412">
    <property type="entry name" value="HAD-like_sf"/>
</dbReference>
<accession>A0ABV2THJ8</accession>
<gene>
    <name evidence="1" type="ORF">ABXR19_04310</name>
</gene>
<dbReference type="RefSeq" id="WP_354599860.1">
    <property type="nucleotide sequence ID" value="NZ_JBEWZI010000003.1"/>
</dbReference>
<dbReference type="Gene3D" id="3.40.50.1000">
    <property type="entry name" value="HAD superfamily/HAD-like"/>
    <property type="match status" value="1"/>
</dbReference>
<dbReference type="SFLD" id="SFLDG01129">
    <property type="entry name" value="C1.5:_HAD__Beta-PGM__Phosphata"/>
    <property type="match status" value="1"/>
</dbReference>
<sequence>MLTLTRPRAVIFDMDGLLLDSERVALAFFEQASKELGAPWTAELGLSMVGRTAKDSNQLILDAFGTDFPIDAHRARFGELYEAAIVAGEIPIKPFVRELLDYLEGTGIPCAVATSTHRPRAEAKLGRAQLLPKFVALACGDEVTRGKPAPDIYELAALRLSVEPRDCLALEDSNAGVRAAVSANMQTVMVPDLLKPDADIRRYGVPVVASLKDVLVALM</sequence>
<evidence type="ECO:0000313" key="1">
    <source>
        <dbReference type="EMBL" id="MET7013400.1"/>
    </source>
</evidence>
<dbReference type="PRINTS" id="PR00413">
    <property type="entry name" value="HADHALOGNASE"/>
</dbReference>
<dbReference type="PANTHER" id="PTHR18901">
    <property type="entry name" value="2-DEOXYGLUCOSE-6-PHOSPHATE PHOSPHATASE 2"/>
    <property type="match status" value="1"/>
</dbReference>
<evidence type="ECO:0000313" key="2">
    <source>
        <dbReference type="Proteomes" id="UP001549691"/>
    </source>
</evidence>
<dbReference type="CDD" id="cd07505">
    <property type="entry name" value="HAD_BPGM-like"/>
    <property type="match status" value="1"/>
</dbReference>
<protein>
    <submittedName>
        <fullName evidence="1">HAD family phosphatase</fullName>
    </submittedName>
</protein>
<dbReference type="SUPFAM" id="SSF56784">
    <property type="entry name" value="HAD-like"/>
    <property type="match status" value="1"/>
</dbReference>
<proteinExistence type="predicted"/>
<dbReference type="NCBIfam" id="TIGR01509">
    <property type="entry name" value="HAD-SF-IA-v3"/>
    <property type="match status" value="1"/>
</dbReference>
<dbReference type="EMBL" id="JBEWZI010000003">
    <property type="protein sequence ID" value="MET7013400.1"/>
    <property type="molecule type" value="Genomic_DNA"/>
</dbReference>
<dbReference type="SFLD" id="SFLDS00003">
    <property type="entry name" value="Haloacid_Dehalogenase"/>
    <property type="match status" value="1"/>
</dbReference>
<dbReference type="InterPro" id="IPR006439">
    <property type="entry name" value="HAD-SF_hydro_IA"/>
</dbReference>
<dbReference type="PANTHER" id="PTHR18901:SF38">
    <property type="entry name" value="PSEUDOURIDINE-5'-PHOSPHATASE"/>
    <property type="match status" value="1"/>
</dbReference>
<reference evidence="1 2" key="1">
    <citation type="submission" date="2024-07" db="EMBL/GenBank/DDBJ databases">
        <title>Uliginosibacterium flavum JJ3220;KACC:17644.</title>
        <authorList>
            <person name="Kim M.K."/>
        </authorList>
    </citation>
    <scope>NUCLEOTIDE SEQUENCE [LARGE SCALE GENOMIC DNA]</scope>
    <source>
        <strain evidence="1 2">KACC:17644</strain>
    </source>
</reference>
<dbReference type="InterPro" id="IPR023198">
    <property type="entry name" value="PGP-like_dom2"/>
</dbReference>
<dbReference type="Gene3D" id="1.10.150.240">
    <property type="entry name" value="Putative phosphatase, domain 2"/>
    <property type="match status" value="1"/>
</dbReference>
<comment type="caution">
    <text evidence="1">The sequence shown here is derived from an EMBL/GenBank/DDBJ whole genome shotgun (WGS) entry which is preliminary data.</text>
</comment>
<dbReference type="Pfam" id="PF00702">
    <property type="entry name" value="Hydrolase"/>
    <property type="match status" value="1"/>
</dbReference>
<organism evidence="1 2">
    <name type="scientific">Uliginosibacterium flavum</name>
    <dbReference type="NCBI Taxonomy" id="1396831"/>
    <lineage>
        <taxon>Bacteria</taxon>
        <taxon>Pseudomonadati</taxon>
        <taxon>Pseudomonadota</taxon>
        <taxon>Betaproteobacteria</taxon>
        <taxon>Rhodocyclales</taxon>
        <taxon>Zoogloeaceae</taxon>
        <taxon>Uliginosibacterium</taxon>
    </lineage>
</organism>
<keyword evidence="2" id="KW-1185">Reference proteome</keyword>